<comment type="caution">
    <text evidence="2">The sequence shown here is derived from an EMBL/GenBank/DDBJ whole genome shotgun (WGS) entry which is preliminary data.</text>
</comment>
<organism evidence="2 3">
    <name type="scientific">Candidatus Clostridium eludens</name>
    <dbReference type="NCBI Taxonomy" id="3381663"/>
    <lineage>
        <taxon>Bacteria</taxon>
        <taxon>Bacillati</taxon>
        <taxon>Bacillota</taxon>
        <taxon>Clostridia</taxon>
        <taxon>Eubacteriales</taxon>
        <taxon>Clostridiaceae</taxon>
        <taxon>Clostridium</taxon>
    </lineage>
</organism>
<dbReference type="Pfam" id="PF04122">
    <property type="entry name" value="CW_binding_2"/>
    <property type="match status" value="3"/>
</dbReference>
<gene>
    <name evidence="2" type="ORF">ACJDU8_04905</name>
</gene>
<keyword evidence="1" id="KW-0732">Signal</keyword>
<keyword evidence="3" id="KW-1185">Reference proteome</keyword>
<sequence length="711" mass="78877">MSIKKAVCLLLATLCLSLVISNKAEAAIVPERIGGSTRYDTSVLISQNGWSQSSDYAIIISGQDFEDALCAAPLARKYNAPILLAPKDKVDNQPDGNNLSKELYRLKVKKVFLIGREDYISPNIECEIEDRGIEVKKIVGKDKYDISFQVAKMVGTDNGMVLVNGESCTDAVTISSIAAAKGMPLILVPDTADSIYKNDLQVIGKDVPKVYAVGDSSLISDDIVSKLNNVDRILGDDEYERNVNILEKFKNDVNYNTVYLASEDDLADGLAGSSLAALTSSPIILIKDKYDSRIQDYLSSKLDLIGQINVLGGQGVISDLTLQSILPVSKNQIMGSGLKDDSISGQKISDKDKNSNFLINTSLSTSPQEEQKENGTAVSIINNSTLGLNVKTDGSDEKTLSNLQKNVTMQVAGMNIKTTAWAVLDITRDNTGIREIVKIPAILYPYLPREFKGKQYVIMDPVTMMDSTDDSISDFKEMIDFQRNFQPQFENFIEKYAEDWNPGFDFITYKGLMRMDTQEGPKYAQTYNLKLTDVTFKPILEYAAQNFIQDKDFISFIKQIMVTSIDLSVDADKETQKKQLEKTFDEIYSHPEEVSNNINTFINIIKDLKIIGDKGIDITYNICDGYIVGESGTVDLNTSISKLVKAINSLSSNREEVTAENIKNILGLEFNFSVESHNINKSVKISFPEITESNSIDYSEFLKLGNSKIKY</sequence>
<reference evidence="2 3" key="1">
    <citation type="submission" date="2024-11" db="EMBL/GenBank/DDBJ databases">
        <authorList>
            <person name="Heng Y.C."/>
            <person name="Lim A.C.H."/>
            <person name="Lee J.K.Y."/>
            <person name="Kittelmann S."/>
        </authorList>
    </citation>
    <scope>NUCLEOTIDE SEQUENCE [LARGE SCALE GENOMIC DNA]</scope>
    <source>
        <strain evidence="2 3">WILCCON 0269</strain>
    </source>
</reference>
<dbReference type="PANTHER" id="PTHR30032:SF8">
    <property type="entry name" value="GERMINATION-SPECIFIC N-ACETYLMURAMOYL-L-ALANINE AMIDASE"/>
    <property type="match status" value="1"/>
</dbReference>
<dbReference type="Gene3D" id="3.40.50.12090">
    <property type="match status" value="1"/>
</dbReference>
<dbReference type="Proteomes" id="UP001623660">
    <property type="component" value="Unassembled WGS sequence"/>
</dbReference>
<dbReference type="InterPro" id="IPR007253">
    <property type="entry name" value="Cell_wall-bd_2"/>
</dbReference>
<evidence type="ECO:0000313" key="2">
    <source>
        <dbReference type="EMBL" id="MFL0194916.1"/>
    </source>
</evidence>
<evidence type="ECO:0000313" key="3">
    <source>
        <dbReference type="Proteomes" id="UP001623660"/>
    </source>
</evidence>
<dbReference type="PANTHER" id="PTHR30032">
    <property type="entry name" value="N-ACETYLMURAMOYL-L-ALANINE AMIDASE-RELATED"/>
    <property type="match status" value="1"/>
</dbReference>
<feature type="signal peptide" evidence="1">
    <location>
        <begin position="1"/>
        <end position="26"/>
    </location>
</feature>
<protein>
    <submittedName>
        <fullName evidence="2">Cell wall-binding repeat-containing protein</fullName>
    </submittedName>
</protein>
<feature type="chain" id="PRO_5047071277" evidence="1">
    <location>
        <begin position="27"/>
        <end position="711"/>
    </location>
</feature>
<accession>A0ABW8SI69</accession>
<dbReference type="EMBL" id="JBJHZX010000005">
    <property type="protein sequence ID" value="MFL0194916.1"/>
    <property type="molecule type" value="Genomic_DNA"/>
</dbReference>
<dbReference type="InterPro" id="IPR051922">
    <property type="entry name" value="Bact_Sporulation_Assoc"/>
</dbReference>
<evidence type="ECO:0000256" key="1">
    <source>
        <dbReference type="SAM" id="SignalP"/>
    </source>
</evidence>
<proteinExistence type="predicted"/>
<dbReference type="RefSeq" id="WP_406791036.1">
    <property type="nucleotide sequence ID" value="NZ_JBJHZX010000005.1"/>
</dbReference>
<name>A0ABW8SI69_9CLOT</name>